<dbReference type="PANTHER" id="PTHR33879:SF17">
    <property type="entry name" value="EXPRESSED PROTEIN"/>
    <property type="match status" value="1"/>
</dbReference>
<accession>A0A0E0QZE7</accession>
<reference evidence="1" key="2">
    <citation type="submission" date="2015-06" db="UniProtKB">
        <authorList>
            <consortium name="EnsemblPlants"/>
        </authorList>
    </citation>
    <scope>IDENTIFICATION</scope>
</reference>
<dbReference type="AlphaFoldDB" id="A0A0E0QZE7"/>
<dbReference type="HOGENOM" id="CLU_1605114_0_0_1"/>
<dbReference type="EnsemblPlants" id="ORUFI10G11250.1">
    <property type="protein sequence ID" value="ORUFI10G11250.1"/>
    <property type="gene ID" value="ORUFI10G11250"/>
</dbReference>
<protein>
    <submittedName>
        <fullName evidence="1">Uncharacterized protein</fullName>
    </submittedName>
</protein>
<dbReference type="OMA" id="GGANHIP"/>
<name>A0A0E0QZE7_ORYRU</name>
<evidence type="ECO:0000313" key="2">
    <source>
        <dbReference type="Proteomes" id="UP000008022"/>
    </source>
</evidence>
<reference evidence="2" key="1">
    <citation type="submission" date="2013-06" db="EMBL/GenBank/DDBJ databases">
        <authorList>
            <person name="Zhao Q."/>
        </authorList>
    </citation>
    <scope>NUCLEOTIDE SEQUENCE</scope>
    <source>
        <strain evidence="2">cv. W1943</strain>
    </source>
</reference>
<dbReference type="PANTHER" id="PTHR33879">
    <property type="entry name" value="17.6 KDA CLASS II HEAT SHOCK PROTEIN-RELATED"/>
    <property type="match status" value="1"/>
</dbReference>
<keyword evidence="2" id="KW-1185">Reference proteome</keyword>
<dbReference type="Gramene" id="ORUFI10G11250.1">
    <property type="protein sequence ID" value="ORUFI10G11250.1"/>
    <property type="gene ID" value="ORUFI10G11250"/>
</dbReference>
<dbReference type="Proteomes" id="UP000008022">
    <property type="component" value="Unassembled WGS sequence"/>
</dbReference>
<proteinExistence type="predicted"/>
<sequence length="170" mass="18475">MTKTQPQLVESEPVKKLQRLPPVFSRVLELPFPRDTNVRKLFTTNADLFFVPHGVGGEPDVVKVHIVRLERWDMTRVVVHIGPGEPDLRNDLVYDKWRFPLAETSILSMVMAGYVNGQLIVVVPRMDASGDGGNEGIPMWPNIDKRGGGGGGGGGGGFGLLAGASYIPTK</sequence>
<dbReference type="STRING" id="4529.A0A0E0QZE7"/>
<organism evidence="1 2">
    <name type="scientific">Oryza rufipogon</name>
    <name type="common">Brownbeard rice</name>
    <name type="synonym">Asian wild rice</name>
    <dbReference type="NCBI Taxonomy" id="4529"/>
    <lineage>
        <taxon>Eukaryota</taxon>
        <taxon>Viridiplantae</taxon>
        <taxon>Streptophyta</taxon>
        <taxon>Embryophyta</taxon>
        <taxon>Tracheophyta</taxon>
        <taxon>Spermatophyta</taxon>
        <taxon>Magnoliopsida</taxon>
        <taxon>Liliopsida</taxon>
        <taxon>Poales</taxon>
        <taxon>Poaceae</taxon>
        <taxon>BOP clade</taxon>
        <taxon>Oryzoideae</taxon>
        <taxon>Oryzeae</taxon>
        <taxon>Oryzinae</taxon>
        <taxon>Oryza</taxon>
    </lineage>
</organism>
<evidence type="ECO:0000313" key="1">
    <source>
        <dbReference type="EnsemblPlants" id="ORUFI10G11250.1"/>
    </source>
</evidence>